<dbReference type="GO" id="GO:0046983">
    <property type="term" value="F:protein dimerization activity"/>
    <property type="evidence" value="ECO:0007669"/>
    <property type="project" value="InterPro"/>
</dbReference>
<organism evidence="7 8">
    <name type="scientific">Geotrichum candidum</name>
    <name type="common">Oospora lactis</name>
    <name type="synonym">Dipodascus geotrichum</name>
    <dbReference type="NCBI Taxonomy" id="1173061"/>
    <lineage>
        <taxon>Eukaryota</taxon>
        <taxon>Fungi</taxon>
        <taxon>Dikarya</taxon>
        <taxon>Ascomycota</taxon>
        <taxon>Saccharomycotina</taxon>
        <taxon>Dipodascomycetes</taxon>
        <taxon>Dipodascales</taxon>
        <taxon>Dipodascaceae</taxon>
        <taxon>Geotrichum</taxon>
    </lineage>
</organism>
<reference evidence="7" key="1">
    <citation type="submission" date="2014-03" db="EMBL/GenBank/DDBJ databases">
        <authorList>
            <person name="Casaregola S."/>
        </authorList>
    </citation>
    <scope>NUCLEOTIDE SEQUENCE [LARGE SCALE GENOMIC DNA]</scope>
    <source>
        <strain evidence="7">CLIB 918</strain>
    </source>
</reference>
<keyword evidence="4" id="KW-0539">Nucleus</keyword>
<evidence type="ECO:0000256" key="4">
    <source>
        <dbReference type="ARBA" id="ARBA00023242"/>
    </source>
</evidence>
<dbReference type="AlphaFoldDB" id="A0A0J9XJ77"/>
<comment type="subcellular location">
    <subcellularLocation>
        <location evidence="1">Nucleus</location>
    </subcellularLocation>
</comment>
<feature type="non-terminal residue" evidence="7">
    <location>
        <position position="341"/>
    </location>
</feature>
<name>A0A0J9XJ77_GEOCN</name>
<accession>A0A0J9XJ77</accession>
<evidence type="ECO:0000256" key="2">
    <source>
        <dbReference type="ARBA" id="ARBA00023015"/>
    </source>
</evidence>
<dbReference type="PANTHER" id="PTHR46117:SF3">
    <property type="entry name" value="FI24210P1"/>
    <property type="match status" value="1"/>
</dbReference>
<dbReference type="EMBL" id="CCBN010000021">
    <property type="protein sequence ID" value="CDO57366.1"/>
    <property type="molecule type" value="Genomic_DNA"/>
</dbReference>
<keyword evidence="2" id="KW-0805">Transcription regulation</keyword>
<feature type="domain" description="BHLH" evidence="6">
    <location>
        <begin position="207"/>
        <end position="272"/>
    </location>
</feature>
<evidence type="ECO:0000256" key="3">
    <source>
        <dbReference type="ARBA" id="ARBA00023163"/>
    </source>
</evidence>
<dbReference type="CDD" id="cd11387">
    <property type="entry name" value="bHLHzip_USF_MITF"/>
    <property type="match status" value="1"/>
</dbReference>
<gene>
    <name evidence="7" type="ORF">BN980_GECA21s00037g</name>
</gene>
<keyword evidence="8" id="KW-1185">Reference proteome</keyword>
<dbReference type="PROSITE" id="PS50888">
    <property type="entry name" value="BHLH"/>
    <property type="match status" value="1"/>
</dbReference>
<dbReference type="InterPro" id="IPR036638">
    <property type="entry name" value="HLH_DNA-bd_sf"/>
</dbReference>
<evidence type="ECO:0000259" key="6">
    <source>
        <dbReference type="PROSITE" id="PS50888"/>
    </source>
</evidence>
<dbReference type="SUPFAM" id="SSF47459">
    <property type="entry name" value="HLH, helix-loop-helix DNA-binding domain"/>
    <property type="match status" value="1"/>
</dbReference>
<evidence type="ECO:0000313" key="8">
    <source>
        <dbReference type="Proteomes" id="UP000242525"/>
    </source>
</evidence>
<evidence type="ECO:0000256" key="5">
    <source>
        <dbReference type="SAM" id="MobiDB-lite"/>
    </source>
</evidence>
<dbReference type="OrthoDB" id="690068at2759"/>
<comment type="caution">
    <text evidence="7">The sequence shown here is derived from an EMBL/GenBank/DDBJ whole genome shotgun (WGS) entry which is preliminary data.</text>
</comment>
<feature type="region of interest" description="Disordered" evidence="5">
    <location>
        <begin position="163"/>
        <end position="196"/>
    </location>
</feature>
<keyword evidence="3" id="KW-0804">Transcription</keyword>
<feature type="compositionally biased region" description="Polar residues" evidence="5">
    <location>
        <begin position="163"/>
        <end position="195"/>
    </location>
</feature>
<dbReference type="Gene3D" id="4.10.280.10">
    <property type="entry name" value="Helix-loop-helix DNA-binding domain"/>
    <property type="match status" value="1"/>
</dbReference>
<dbReference type="GO" id="GO:0005634">
    <property type="term" value="C:nucleus"/>
    <property type="evidence" value="ECO:0007669"/>
    <property type="project" value="UniProtKB-SubCell"/>
</dbReference>
<proteinExistence type="predicted"/>
<dbReference type="InterPro" id="IPR051732">
    <property type="entry name" value="USF"/>
</dbReference>
<dbReference type="Pfam" id="PF00010">
    <property type="entry name" value="HLH"/>
    <property type="match status" value="1"/>
</dbReference>
<dbReference type="PANTHER" id="PTHR46117">
    <property type="entry name" value="FI24210P1"/>
    <property type="match status" value="1"/>
</dbReference>
<dbReference type="GO" id="GO:0000978">
    <property type="term" value="F:RNA polymerase II cis-regulatory region sequence-specific DNA binding"/>
    <property type="evidence" value="ECO:0007669"/>
    <property type="project" value="TreeGrafter"/>
</dbReference>
<protein>
    <submittedName>
        <fullName evidence="7">Similar to Saccharomyces cerevisiae YBL103C RTG3 Basic helix-loop-helix-leucine zipper (BHLH/Zip) transcription factor that forms a complex with another bHLH/Zip protein, Rtg1p (Partial)</fullName>
    </submittedName>
</protein>
<dbReference type="SMART" id="SM00353">
    <property type="entry name" value="HLH"/>
    <property type="match status" value="1"/>
</dbReference>
<evidence type="ECO:0000256" key="1">
    <source>
        <dbReference type="ARBA" id="ARBA00004123"/>
    </source>
</evidence>
<dbReference type="GO" id="GO:0000981">
    <property type="term" value="F:DNA-binding transcription factor activity, RNA polymerase II-specific"/>
    <property type="evidence" value="ECO:0007669"/>
    <property type="project" value="TreeGrafter"/>
</dbReference>
<dbReference type="Proteomes" id="UP000242525">
    <property type="component" value="Unassembled WGS sequence"/>
</dbReference>
<sequence length="341" mass="37849">MTDKTLLSREVLTRGFNSFDEANSGYLIDENDLLDLEALQSPDLKPTNTINSNPASIAAANAAASAAAGVNLATNTAGANANNMNLLANQPGSFNSGTPLYSNTTSHLDIPQSSFDDLKFNANKRHQMIYSPSQVSQYGMTQLASPDLKSPPHALRFLQDNNFQLHNPSSPGSLDNSTYGSSPNNDIYANSTSKTQQQLLLAERRRKRRESHNAVERRRRDNINDKIQELSILVPDSLLYSNDATGPNMLTKEGKPNKSTILAKSVDYIRQLQTVIDEQNRKEIELQDIVQNLQRQLGLPVTEFPNTSAEIALARIRNDDTNTVPEEQEEYENYDNILNIQ</sequence>
<dbReference type="InterPro" id="IPR011598">
    <property type="entry name" value="bHLH_dom"/>
</dbReference>
<evidence type="ECO:0000313" key="7">
    <source>
        <dbReference type="EMBL" id="CDO57366.1"/>
    </source>
</evidence>